<dbReference type="Gene3D" id="3.40.50.1110">
    <property type="entry name" value="SGNH hydrolase"/>
    <property type="match status" value="1"/>
</dbReference>
<accession>A0A367G5Q7</accession>
<proteinExistence type="predicted"/>
<gene>
    <name evidence="2" type="ORF">C4886_01415</name>
</gene>
<dbReference type="PANTHER" id="PTHR30383">
    <property type="entry name" value="THIOESTERASE 1/PROTEASE 1/LYSOPHOSPHOLIPASE L1"/>
    <property type="match status" value="1"/>
</dbReference>
<dbReference type="Proteomes" id="UP000253208">
    <property type="component" value="Unassembled WGS sequence"/>
</dbReference>
<feature type="domain" description="SGNH hydrolase-type esterase" evidence="1">
    <location>
        <begin position="6"/>
        <end position="195"/>
    </location>
</feature>
<reference evidence="2 3" key="1">
    <citation type="submission" date="2018-02" db="EMBL/GenBank/DDBJ databases">
        <title>Complete genome sequencing of Faecalibacterium prausnitzii strains isolated from the human gut.</title>
        <authorList>
            <person name="Fitzgerald B.C."/>
            <person name="Shkoporov A.N."/>
            <person name="Ross P.R."/>
            <person name="Hill C."/>
        </authorList>
    </citation>
    <scope>NUCLEOTIDE SEQUENCE [LARGE SCALE GENOMIC DNA]</scope>
    <source>
        <strain evidence="2 3">APC942/31-1</strain>
    </source>
</reference>
<evidence type="ECO:0000313" key="3">
    <source>
        <dbReference type="Proteomes" id="UP000253208"/>
    </source>
</evidence>
<dbReference type="SUPFAM" id="SSF52266">
    <property type="entry name" value="SGNH hydrolase"/>
    <property type="match status" value="1"/>
</dbReference>
<dbReference type="PANTHER" id="PTHR30383:SF5">
    <property type="entry name" value="SGNH HYDROLASE-TYPE ESTERASE DOMAIN-CONTAINING PROTEIN"/>
    <property type="match status" value="1"/>
</dbReference>
<dbReference type="RefSeq" id="WP_114001501.1">
    <property type="nucleotide sequence ID" value="NZ_PSQG01000002.1"/>
</dbReference>
<name>A0A367G5Q7_9FIRM</name>
<dbReference type="InterPro" id="IPR013830">
    <property type="entry name" value="SGNH_hydro"/>
</dbReference>
<protein>
    <submittedName>
        <fullName evidence="2">Lipase</fullName>
    </submittedName>
</protein>
<dbReference type="AlphaFoldDB" id="A0A367G5Q7"/>
<evidence type="ECO:0000259" key="1">
    <source>
        <dbReference type="Pfam" id="PF13472"/>
    </source>
</evidence>
<sequence>MTRILCLGDSITDCGRLFSADPLGKGYVKQLSCLLHNTDHRFSIENRGIDGFTLERLLQNTDFWLESSDPDIVTVLIGINDVGIMMNTRRSSAQQQDLMNKFVTRYELLAKKLSCTNSRRRKLYFLEPFVFPWPRCYASWAPLLSQMSMHIKKISQDHGAVFLPLQNDLDQEAARSGPASITSDGIHLTPQGHRILADKLYKLIISER</sequence>
<dbReference type="InterPro" id="IPR051532">
    <property type="entry name" value="Ester_Hydrolysis_Enzymes"/>
</dbReference>
<organism evidence="2 3">
    <name type="scientific">Blautia obeum</name>
    <dbReference type="NCBI Taxonomy" id="40520"/>
    <lineage>
        <taxon>Bacteria</taxon>
        <taxon>Bacillati</taxon>
        <taxon>Bacillota</taxon>
        <taxon>Clostridia</taxon>
        <taxon>Lachnospirales</taxon>
        <taxon>Lachnospiraceae</taxon>
        <taxon>Blautia</taxon>
    </lineage>
</organism>
<evidence type="ECO:0000313" key="2">
    <source>
        <dbReference type="EMBL" id="RCH46052.1"/>
    </source>
</evidence>
<dbReference type="Pfam" id="PF13472">
    <property type="entry name" value="Lipase_GDSL_2"/>
    <property type="match status" value="1"/>
</dbReference>
<dbReference type="EMBL" id="PSQG01000002">
    <property type="protein sequence ID" value="RCH46052.1"/>
    <property type="molecule type" value="Genomic_DNA"/>
</dbReference>
<dbReference type="CDD" id="cd00229">
    <property type="entry name" value="SGNH_hydrolase"/>
    <property type="match status" value="1"/>
</dbReference>
<dbReference type="GO" id="GO:0004622">
    <property type="term" value="F:phosphatidylcholine lysophospholipase activity"/>
    <property type="evidence" value="ECO:0007669"/>
    <property type="project" value="TreeGrafter"/>
</dbReference>
<dbReference type="InterPro" id="IPR036514">
    <property type="entry name" value="SGNH_hydro_sf"/>
</dbReference>
<comment type="caution">
    <text evidence="2">The sequence shown here is derived from an EMBL/GenBank/DDBJ whole genome shotgun (WGS) entry which is preliminary data.</text>
</comment>